<keyword evidence="4" id="KW-1185">Reference proteome</keyword>
<dbReference type="STRING" id="1619313.EM595_2399"/>
<dbReference type="PATRIC" id="fig|1619313.3.peg.2494"/>
<dbReference type="Proteomes" id="UP000059419">
    <property type="component" value="Chromosome 1"/>
</dbReference>
<dbReference type="AlphaFoldDB" id="A0A0U5L5I5"/>
<dbReference type="RefSeq" id="WP_067432118.1">
    <property type="nucleotide sequence ID" value="NZ_CP072598.1"/>
</dbReference>
<keyword evidence="2" id="KW-1133">Transmembrane helix</keyword>
<feature type="transmembrane region" description="Helical" evidence="2">
    <location>
        <begin position="48"/>
        <end position="69"/>
    </location>
</feature>
<reference evidence="4" key="1">
    <citation type="submission" date="2015-11" db="EMBL/GenBank/DDBJ databases">
        <authorList>
            <person name="Blom J."/>
        </authorList>
    </citation>
    <scope>NUCLEOTIDE SEQUENCE [LARGE SCALE GENOMIC DNA]</scope>
</reference>
<keyword evidence="2" id="KW-0812">Transmembrane</keyword>
<organism evidence="3 4">
    <name type="scientific">Duffyella gerundensis</name>
    <dbReference type="NCBI Taxonomy" id="1619313"/>
    <lineage>
        <taxon>Bacteria</taxon>
        <taxon>Pseudomonadati</taxon>
        <taxon>Pseudomonadota</taxon>
        <taxon>Gammaproteobacteria</taxon>
        <taxon>Enterobacterales</taxon>
        <taxon>Erwiniaceae</taxon>
        <taxon>Duffyella</taxon>
    </lineage>
</organism>
<keyword evidence="2" id="KW-0472">Membrane</keyword>
<feature type="transmembrane region" description="Helical" evidence="2">
    <location>
        <begin position="12"/>
        <end position="36"/>
    </location>
</feature>
<proteinExistence type="predicted"/>
<gene>
    <name evidence="3" type="ORF">EM595_2399</name>
</gene>
<dbReference type="KEGG" id="ege:EM595_2399"/>
<evidence type="ECO:0000256" key="2">
    <source>
        <dbReference type="SAM" id="Phobius"/>
    </source>
</evidence>
<name>A0A0U5L5I5_9GAMM</name>
<accession>A0A0U5L5I5</accession>
<sequence length="95" mass="10857">MHLIDLGLREVLLYAFAFTLFIRFTLITIGCCGIWSGTSIIAAAQGELYYYIFGLVIIGLSIGLLLFKLDSWREKDRRKRVPARAYSDQHDKSLL</sequence>
<evidence type="ECO:0000313" key="3">
    <source>
        <dbReference type="EMBL" id="CUU24632.1"/>
    </source>
</evidence>
<dbReference type="GeneID" id="84612631"/>
<dbReference type="EMBL" id="LN907827">
    <property type="protein sequence ID" value="CUU24632.1"/>
    <property type="molecule type" value="Genomic_DNA"/>
</dbReference>
<evidence type="ECO:0000313" key="4">
    <source>
        <dbReference type="Proteomes" id="UP000059419"/>
    </source>
</evidence>
<feature type="region of interest" description="Disordered" evidence="1">
    <location>
        <begin position="76"/>
        <end position="95"/>
    </location>
</feature>
<evidence type="ECO:0000256" key="1">
    <source>
        <dbReference type="SAM" id="MobiDB-lite"/>
    </source>
</evidence>
<protein>
    <submittedName>
        <fullName evidence="3">Uncharacterized protein</fullName>
    </submittedName>
</protein>